<organism evidence="2 3">
    <name type="scientific">Fusibacter bizertensis</name>
    <dbReference type="NCBI Taxonomy" id="1488331"/>
    <lineage>
        <taxon>Bacteria</taxon>
        <taxon>Bacillati</taxon>
        <taxon>Bacillota</taxon>
        <taxon>Clostridia</taxon>
        <taxon>Eubacteriales</taxon>
        <taxon>Eubacteriales Family XII. Incertae Sedis</taxon>
        <taxon>Fusibacter</taxon>
    </lineage>
</organism>
<keyword evidence="1" id="KW-0812">Transmembrane</keyword>
<name>A0ABT6N807_9FIRM</name>
<reference evidence="2 3" key="1">
    <citation type="submission" date="2023-04" db="EMBL/GenBank/DDBJ databases">
        <title>Fusibacter bizertensis strain WBS, isolated from littoral bottom sediments of the Arctic seas - biochemical and genomic analysis.</title>
        <authorList>
            <person name="Brioukhanov A.L."/>
        </authorList>
    </citation>
    <scope>NUCLEOTIDE SEQUENCE [LARGE SCALE GENOMIC DNA]</scope>
    <source>
        <strain evidence="2 3">WBS</strain>
    </source>
</reference>
<sequence length="176" mass="20238">MHYIFDTLGQLNKKLEQLNSKLDSALIKTGLKQNKKKITYFEKELAILIQEFLINYGAGITLERSLKLTLKSHCKDEDLIKLMGVNASAIEAINRFATHQDRKEIWRFVRLINQIHTTGASTSVSALEKYHDELWQNKLTQARMKSETVTIQLTFLLMLSLISVIMVVLTPVILMF</sequence>
<dbReference type="RefSeq" id="WP_281092352.1">
    <property type="nucleotide sequence ID" value="NZ_JARYZI010000001.1"/>
</dbReference>
<keyword evidence="3" id="KW-1185">Reference proteome</keyword>
<accession>A0ABT6N807</accession>
<keyword evidence="1" id="KW-1133">Transmembrane helix</keyword>
<evidence type="ECO:0008006" key="4">
    <source>
        <dbReference type="Google" id="ProtNLM"/>
    </source>
</evidence>
<evidence type="ECO:0000313" key="3">
    <source>
        <dbReference type="Proteomes" id="UP001158045"/>
    </source>
</evidence>
<evidence type="ECO:0000256" key="1">
    <source>
        <dbReference type="SAM" id="Phobius"/>
    </source>
</evidence>
<proteinExistence type="predicted"/>
<protein>
    <recommendedName>
        <fullName evidence="4">Type II secretion system protein GspF domain-containing protein</fullName>
    </recommendedName>
</protein>
<keyword evidence="1" id="KW-0472">Membrane</keyword>
<dbReference type="EMBL" id="JARYZI010000001">
    <property type="protein sequence ID" value="MDH8676550.1"/>
    <property type="molecule type" value="Genomic_DNA"/>
</dbReference>
<gene>
    <name evidence="2" type="ORF">QE109_00255</name>
</gene>
<dbReference type="Proteomes" id="UP001158045">
    <property type="component" value="Unassembled WGS sequence"/>
</dbReference>
<comment type="caution">
    <text evidence="2">The sequence shown here is derived from an EMBL/GenBank/DDBJ whole genome shotgun (WGS) entry which is preliminary data.</text>
</comment>
<feature type="transmembrane region" description="Helical" evidence="1">
    <location>
        <begin position="153"/>
        <end position="174"/>
    </location>
</feature>
<evidence type="ECO:0000313" key="2">
    <source>
        <dbReference type="EMBL" id="MDH8676550.1"/>
    </source>
</evidence>